<dbReference type="EMBL" id="LR796554">
    <property type="protein sequence ID" value="CAB4151656.1"/>
    <property type="molecule type" value="Genomic_DNA"/>
</dbReference>
<name>A0A6J5N2X1_9CAUD</name>
<evidence type="ECO:0000313" key="1">
    <source>
        <dbReference type="EMBL" id="CAB4151656.1"/>
    </source>
</evidence>
<proteinExistence type="predicted"/>
<protein>
    <submittedName>
        <fullName evidence="1">Uncharacterized protein</fullName>
    </submittedName>
</protein>
<gene>
    <name evidence="1" type="ORF">UFOVP584_28</name>
</gene>
<organism evidence="1">
    <name type="scientific">uncultured Caudovirales phage</name>
    <dbReference type="NCBI Taxonomy" id="2100421"/>
    <lineage>
        <taxon>Viruses</taxon>
        <taxon>Duplodnaviria</taxon>
        <taxon>Heunggongvirae</taxon>
        <taxon>Uroviricota</taxon>
        <taxon>Caudoviricetes</taxon>
        <taxon>Peduoviridae</taxon>
        <taxon>Maltschvirus</taxon>
        <taxon>Maltschvirus maltsch</taxon>
    </lineage>
</organism>
<accession>A0A6J5N2X1</accession>
<reference evidence="1" key="1">
    <citation type="submission" date="2020-04" db="EMBL/GenBank/DDBJ databases">
        <authorList>
            <person name="Chiriac C."/>
            <person name="Salcher M."/>
            <person name="Ghai R."/>
            <person name="Kavagutti S V."/>
        </authorList>
    </citation>
    <scope>NUCLEOTIDE SEQUENCE</scope>
</reference>
<sequence length="60" mass="7139">MDAYFNKVQKEAKELEEKINLKEDCLCKVPNPTSYSFGKGIFHYCKTCFKNYDKPYFKSK</sequence>